<dbReference type="EMBL" id="REGN01012316">
    <property type="protein sequence ID" value="RMZ96001.1"/>
    <property type="molecule type" value="Genomic_DNA"/>
</dbReference>
<comment type="caution">
    <text evidence="1">The sequence shown here is derived from an EMBL/GenBank/DDBJ whole genome shotgun (WGS) entry which is preliminary data.</text>
</comment>
<name>A0A3M7PA85_BRAPC</name>
<proteinExistence type="predicted"/>
<organism evidence="1 2">
    <name type="scientific">Brachionus plicatilis</name>
    <name type="common">Marine rotifer</name>
    <name type="synonym">Brachionus muelleri</name>
    <dbReference type="NCBI Taxonomy" id="10195"/>
    <lineage>
        <taxon>Eukaryota</taxon>
        <taxon>Metazoa</taxon>
        <taxon>Spiralia</taxon>
        <taxon>Gnathifera</taxon>
        <taxon>Rotifera</taxon>
        <taxon>Eurotatoria</taxon>
        <taxon>Monogononta</taxon>
        <taxon>Pseudotrocha</taxon>
        <taxon>Ploima</taxon>
        <taxon>Brachionidae</taxon>
        <taxon>Brachionus</taxon>
    </lineage>
</organism>
<accession>A0A3M7PA85</accession>
<gene>
    <name evidence="1" type="ORF">BpHYR1_013750</name>
</gene>
<dbReference type="Proteomes" id="UP000276133">
    <property type="component" value="Unassembled WGS sequence"/>
</dbReference>
<reference evidence="1 2" key="1">
    <citation type="journal article" date="2018" name="Sci. Rep.">
        <title>Genomic signatures of local adaptation to the degree of environmental predictability in rotifers.</title>
        <authorList>
            <person name="Franch-Gras L."/>
            <person name="Hahn C."/>
            <person name="Garcia-Roger E.M."/>
            <person name="Carmona M.J."/>
            <person name="Serra M."/>
            <person name="Gomez A."/>
        </authorList>
    </citation>
    <scope>NUCLEOTIDE SEQUENCE [LARGE SCALE GENOMIC DNA]</scope>
    <source>
        <strain evidence="1">HYR1</strain>
    </source>
</reference>
<sequence length="66" mass="7683">MTAKTNKTFAYYIPILFKSQNQLEQMQKYFPLRKSINPGRHGLDIKRNKIDSKTGSYVPLGDHIKI</sequence>
<protein>
    <submittedName>
        <fullName evidence="1">Uncharacterized protein</fullName>
    </submittedName>
</protein>
<keyword evidence="2" id="KW-1185">Reference proteome</keyword>
<evidence type="ECO:0000313" key="1">
    <source>
        <dbReference type="EMBL" id="RMZ96001.1"/>
    </source>
</evidence>
<dbReference type="AlphaFoldDB" id="A0A3M7PA85"/>
<evidence type="ECO:0000313" key="2">
    <source>
        <dbReference type="Proteomes" id="UP000276133"/>
    </source>
</evidence>